<dbReference type="PANTHER" id="PTHR10696:SF56">
    <property type="entry name" value="TAUD_TFDA-LIKE DOMAIN-CONTAINING PROTEIN"/>
    <property type="match status" value="1"/>
</dbReference>
<protein>
    <submittedName>
        <fullName evidence="6">TauD/TfdA family dioxygenase</fullName>
    </submittedName>
</protein>
<comment type="cofactor">
    <cofactor evidence="1">
        <name>Fe(2+)</name>
        <dbReference type="ChEBI" id="CHEBI:29033"/>
    </cofactor>
</comment>
<proteinExistence type="predicted"/>
<dbReference type="InterPro" id="IPR042098">
    <property type="entry name" value="TauD-like_sf"/>
</dbReference>
<keyword evidence="7" id="KW-1185">Reference proteome</keyword>
<accession>A0ABN1WAR2</accession>
<keyword evidence="4" id="KW-0045">Antibiotic biosynthesis</keyword>
<evidence type="ECO:0000256" key="4">
    <source>
        <dbReference type="ARBA" id="ARBA00023194"/>
    </source>
</evidence>
<keyword evidence="3" id="KW-0408">Iron</keyword>
<dbReference type="Gene3D" id="3.60.130.10">
    <property type="entry name" value="Clavaminate synthase-like"/>
    <property type="match status" value="1"/>
</dbReference>
<feature type="domain" description="TauD/TfdA-like" evidence="5">
    <location>
        <begin position="25"/>
        <end position="305"/>
    </location>
</feature>
<dbReference type="GO" id="GO:0051213">
    <property type="term" value="F:dioxygenase activity"/>
    <property type="evidence" value="ECO:0007669"/>
    <property type="project" value="UniProtKB-KW"/>
</dbReference>
<dbReference type="InterPro" id="IPR003819">
    <property type="entry name" value="TauD/TfdA-like"/>
</dbReference>
<dbReference type="RefSeq" id="WP_344442829.1">
    <property type="nucleotide sequence ID" value="NZ_BAAALF010000062.1"/>
</dbReference>
<dbReference type="SUPFAM" id="SSF51197">
    <property type="entry name" value="Clavaminate synthase-like"/>
    <property type="match status" value="1"/>
</dbReference>
<gene>
    <name evidence="6" type="ORF">GCM10009665_37110</name>
</gene>
<name>A0ABN1WAR2_9ACTN</name>
<dbReference type="InterPro" id="IPR050411">
    <property type="entry name" value="AlphaKG_dependent_hydroxylases"/>
</dbReference>
<evidence type="ECO:0000256" key="1">
    <source>
        <dbReference type="ARBA" id="ARBA00001954"/>
    </source>
</evidence>
<keyword evidence="2" id="KW-0560">Oxidoreductase</keyword>
<evidence type="ECO:0000259" key="5">
    <source>
        <dbReference type="Pfam" id="PF02668"/>
    </source>
</evidence>
<dbReference type="PANTHER" id="PTHR10696">
    <property type="entry name" value="GAMMA-BUTYROBETAINE HYDROXYLASE-RELATED"/>
    <property type="match status" value="1"/>
</dbReference>
<evidence type="ECO:0000256" key="2">
    <source>
        <dbReference type="ARBA" id="ARBA00023002"/>
    </source>
</evidence>
<sequence length="319" mass="34772">MTSTTMPGNLRIVAATPGPGGAARWAAEQREQVRALLVEHGVVLVRGLGVRSAAQVAEVAAALGVERMTERERFAPRSSYAEAVYSSTEWPADEPMCMHHEVSHAAEVPSTLVFGCLTAPAVGGNTSVADSQDVLQSLPAELVDRFAREGWLLTRMYHEVGVAWSEAFGTKDPAEVDAYCAAAALQHEWLPGDQLRTRQRRAAVIRHPHTGAPVWFNQVAFLNERTMDPAIRDYLVDVYGPDGLPFNTAYGEGGAISDETVQTINEAYLKAAFGQPWQNGDVLLVDNLRMAHSRDPYEGKREIVVIHGDPVRITGHVLP</sequence>
<reference evidence="6 7" key="1">
    <citation type="journal article" date="2019" name="Int. J. Syst. Evol. Microbiol.">
        <title>The Global Catalogue of Microorganisms (GCM) 10K type strain sequencing project: providing services to taxonomists for standard genome sequencing and annotation.</title>
        <authorList>
            <consortium name="The Broad Institute Genomics Platform"/>
            <consortium name="The Broad Institute Genome Sequencing Center for Infectious Disease"/>
            <person name="Wu L."/>
            <person name="Ma J."/>
        </authorList>
    </citation>
    <scope>NUCLEOTIDE SEQUENCE [LARGE SCALE GENOMIC DNA]</scope>
    <source>
        <strain evidence="6 7">JCM 13004</strain>
    </source>
</reference>
<dbReference type="EMBL" id="BAAALF010000062">
    <property type="protein sequence ID" value="GAA1242925.1"/>
    <property type="molecule type" value="Genomic_DNA"/>
</dbReference>
<dbReference type="Proteomes" id="UP001500037">
    <property type="component" value="Unassembled WGS sequence"/>
</dbReference>
<evidence type="ECO:0000313" key="7">
    <source>
        <dbReference type="Proteomes" id="UP001500037"/>
    </source>
</evidence>
<comment type="caution">
    <text evidence="6">The sequence shown here is derived from an EMBL/GenBank/DDBJ whole genome shotgun (WGS) entry which is preliminary data.</text>
</comment>
<evidence type="ECO:0000313" key="6">
    <source>
        <dbReference type="EMBL" id="GAA1242925.1"/>
    </source>
</evidence>
<dbReference type="Pfam" id="PF02668">
    <property type="entry name" value="TauD"/>
    <property type="match status" value="1"/>
</dbReference>
<evidence type="ECO:0000256" key="3">
    <source>
        <dbReference type="ARBA" id="ARBA00023004"/>
    </source>
</evidence>
<keyword evidence="6" id="KW-0223">Dioxygenase</keyword>
<organism evidence="6 7">
    <name type="scientific">Kitasatospora nipponensis</name>
    <dbReference type="NCBI Taxonomy" id="258049"/>
    <lineage>
        <taxon>Bacteria</taxon>
        <taxon>Bacillati</taxon>
        <taxon>Actinomycetota</taxon>
        <taxon>Actinomycetes</taxon>
        <taxon>Kitasatosporales</taxon>
        <taxon>Streptomycetaceae</taxon>
        <taxon>Kitasatospora</taxon>
    </lineage>
</organism>